<feature type="domain" description="DUF927" evidence="1">
    <location>
        <begin position="21"/>
        <end position="275"/>
    </location>
</feature>
<evidence type="ECO:0000313" key="2">
    <source>
        <dbReference type="EMBL" id="SFH58554.1"/>
    </source>
</evidence>
<gene>
    <name evidence="2" type="ORF">SAMN04487959_10648</name>
</gene>
<dbReference type="STRING" id="442341.SAMN04487959_10648"/>
<organism evidence="2 3">
    <name type="scientific">Modicisalibacter xianhensis</name>
    <dbReference type="NCBI Taxonomy" id="442341"/>
    <lineage>
        <taxon>Bacteria</taxon>
        <taxon>Pseudomonadati</taxon>
        <taxon>Pseudomonadota</taxon>
        <taxon>Gammaproteobacteria</taxon>
        <taxon>Oceanospirillales</taxon>
        <taxon>Halomonadaceae</taxon>
        <taxon>Modicisalibacter</taxon>
    </lineage>
</organism>
<accession>A0A1I3B8F6</accession>
<proteinExistence type="predicted"/>
<reference evidence="2 3" key="1">
    <citation type="submission" date="2016-10" db="EMBL/GenBank/DDBJ databases">
        <authorList>
            <person name="de Groot N.N."/>
        </authorList>
    </citation>
    <scope>NUCLEOTIDE SEQUENCE [LARGE SCALE GENOMIC DNA]</scope>
    <source>
        <strain evidence="2 3">CGMCC 1.6848</strain>
    </source>
</reference>
<name>A0A1I3B8F6_9GAMM</name>
<dbReference type="Proteomes" id="UP000199040">
    <property type="component" value="Unassembled WGS sequence"/>
</dbReference>
<evidence type="ECO:0000259" key="1">
    <source>
        <dbReference type="Pfam" id="PF06048"/>
    </source>
</evidence>
<dbReference type="EMBL" id="FOPY01000006">
    <property type="protein sequence ID" value="SFH58554.1"/>
    <property type="molecule type" value="Genomic_DNA"/>
</dbReference>
<sequence>MQYRLQEDGLYALSGDHWQRIGGWIQVMARTRLTDKRHGHGALLEWQNFDGVKLREVVYARDLNSDNARQVRDMLVDTGYPLTPGQASWNRLQHYLLEQMALVEPATVVNRTGWHGGVFATSNWTIGSADEPHHFVGQLSGSATLEESGSLSDWQTYVGQLCRGNPLAIFSIGTALAAPLIASAGMENGAIHLVGASSTGKTTLLQLAASVYGSNRYVRSWISTSNGLAAVSSEHNDMLLPLDEIGMARPEDIDTAIYQIMNGSGKLRANVSGDLAATSHWRTLVLSSGEVWIAELLQQIGKPLRAGQQIRLVEIPVFGAQGAFDELHGHKHPQQFVDELKSSCQRYHGTVIREWVSLLTERHSELSQYLNHEVGRLSGAWANDQMASQVQRVIRRFALIGAALCLGSRNFILPWSEEESLSAVHRTLKAWLDNRGHSRNSEEFRLLKALERAMKVWERSLSDIEQASGQGGAGFRRSHEGRELWLIYKSHFLKRLGLPTHYMREVEVLLQRDCLVSNERSRGTYKTRVNGDLQRFFALRPDQVRRQLEELERIEHED</sequence>
<dbReference type="AlphaFoldDB" id="A0A1I3B8F6"/>
<dbReference type="Pfam" id="PF06048">
    <property type="entry name" value="DUF927"/>
    <property type="match status" value="1"/>
</dbReference>
<evidence type="ECO:0000313" key="3">
    <source>
        <dbReference type="Proteomes" id="UP000199040"/>
    </source>
</evidence>
<dbReference type="RefSeq" id="WP_092845613.1">
    <property type="nucleotide sequence ID" value="NZ_FOPY01000006.1"/>
</dbReference>
<protein>
    <recommendedName>
        <fullName evidence="1">DUF927 domain-containing protein</fullName>
    </recommendedName>
</protein>
<keyword evidence="3" id="KW-1185">Reference proteome</keyword>
<dbReference type="SUPFAM" id="SSF52540">
    <property type="entry name" value="P-loop containing nucleoside triphosphate hydrolases"/>
    <property type="match status" value="1"/>
</dbReference>
<dbReference type="InterPro" id="IPR009270">
    <property type="entry name" value="DUF927"/>
</dbReference>
<dbReference type="InterPro" id="IPR027417">
    <property type="entry name" value="P-loop_NTPase"/>
</dbReference>